<dbReference type="NCBIfam" id="TIGR00756">
    <property type="entry name" value="PPR"/>
    <property type="match status" value="1"/>
</dbReference>
<gene>
    <name evidence="4" type="ORF">PVP01_1451500</name>
</gene>
<dbReference type="Pfam" id="PF17177">
    <property type="entry name" value="PPR_long"/>
    <property type="match status" value="1"/>
</dbReference>
<organism evidence="4 5">
    <name type="scientific">Plasmodium vivax</name>
    <name type="common">malaria parasite P. vivax</name>
    <dbReference type="NCBI Taxonomy" id="5855"/>
    <lineage>
        <taxon>Eukaryota</taxon>
        <taxon>Sar</taxon>
        <taxon>Alveolata</taxon>
        <taxon>Apicomplexa</taxon>
        <taxon>Aconoidasida</taxon>
        <taxon>Haemosporida</taxon>
        <taxon>Plasmodiidae</taxon>
        <taxon>Plasmodium</taxon>
        <taxon>Plasmodium (Plasmodium)</taxon>
    </lineage>
</organism>
<feature type="domain" description="PROP1-like PPR" evidence="3">
    <location>
        <begin position="661"/>
        <end position="820"/>
    </location>
</feature>
<accession>A0A565A3A3</accession>
<dbReference type="VEuPathDB" id="PlasmoDB:PVPAM_140059800"/>
<name>A0A565A3A3_PLAVI</name>
<feature type="compositionally biased region" description="Polar residues" evidence="2">
    <location>
        <begin position="482"/>
        <end position="543"/>
    </location>
</feature>
<feature type="compositionally biased region" description="Polar residues" evidence="2">
    <location>
        <begin position="363"/>
        <end position="386"/>
    </location>
</feature>
<sequence length="1221" mass="137345">MNRSSAVVHLKELGARNAPTRWGFKSGGARLEGLLLGWANVQGRRSGATLGHLPDRRKNVLDISTSEEVIRRYKRANIKKILKGGSKPGGSQGDGASVAECHREEPPHLMGPLIRVPRLEEKGTLGGEYKKGTYHPSIIRKSTPDGDTRGLHKRGEETAAPDEQVKDAVDKLFASREKRKNMMKRIVFKNCYDYLELIHKHEEERGRDDERYYNCLNGAGKNGYTLPMSEGKVQTEGESPLYGSTPPIDDGHLFEVENDASSDANVKVGLIPPEESPRMNVSIFSEAGRRDILESCKRRRNMQSEMNRNSDARNLFNRDVYFWLKRKVHRSVGWQLTAGGLRRGEEVVDVTELPCVRGEADVSGNNKVRSSVSGEEDVSGNTNVGRSVNGEEDVSGNTNVGRSVNGEEDGRVSSSVGRSVNGEADGSGNTNVRNMDRRTDGESAAPNVLGPGQGKDPPRGTYLQRRAAPLHFLSGLGEQGAHIQQSGHNSGQESGHNSGQENGQKSGQESGHNSGQENGQKSGQENGHNSGQENGQKSGQESPHNSRRGSTHNNLRGSNPSSEQTYREAYAGIVDSSANVFKQLRENYELFKEKDLSPTLLQSCEQFVGYYYGIEKEQKVKEFQKYKEMNFYEMVKEGTFTIDDYNGLLKSQILFNKEEEAFRNFNLFKRHDIKVNTETYNCLMYASIVKRNAKLGRLIYLQMVKDAVAPNKNTYCILMKAHILDSDLRSAFHLYRKMLKEDVEVDLPIYSTLIDGLIKHKHYERAESFFNYVVNYRNVTPDEVLYTIMIKKCAYKGEAEKCLNFYHAMISNHMKVTDVTLIEVIHCLSKRRDYFSQVFHFYNVYLANEMRVNHRVVLYLIVACSSTGNVKRLKEVLKSANRHRVRVTEEMCCYVIRTFANDCRREGATLAERHNNVRWAWAVVHELVRRGQAAAGRAVAGAAAAAAASATSAGGGSSTSGGSSAGGGAAKSASVSTAHLGGTPLPGGTKLLNSIVQLYIHCDFHDYAISMLKYFARFECLPDAHTFGLLYRLLFHKMKDYGRVLCLYDYMVNQTEVRADEKTLNLILRAAIKTKSSKNTLHILRQMYAANVYPTAKTIKELFHVGRHITEIQLLINSLIKKQKRETYEENAKESQLIQLNVDEYELKLFREGKTLKTKSQLDLVREQFFRRKERVEKDKRMSKGKKSSDWLPYGQYLQRKRRGGDAYARRVDRPRPIPLG</sequence>
<dbReference type="VEuPathDB" id="PlasmoDB:PVX_100625"/>
<feature type="region of interest" description="Disordered" evidence="2">
    <location>
        <begin position="125"/>
        <end position="162"/>
    </location>
</feature>
<dbReference type="OrthoDB" id="185373at2759"/>
<dbReference type="PANTHER" id="PTHR47936">
    <property type="entry name" value="PPR_LONG DOMAIN-CONTAINING PROTEIN"/>
    <property type="match status" value="1"/>
</dbReference>
<evidence type="ECO:0000313" key="4">
    <source>
        <dbReference type="EMBL" id="VUZ99039.1"/>
    </source>
</evidence>
<dbReference type="EMBL" id="LT635625">
    <property type="protein sequence ID" value="VUZ99039.1"/>
    <property type="molecule type" value="Genomic_DNA"/>
</dbReference>
<feature type="compositionally biased region" description="Polar residues" evidence="2">
    <location>
        <begin position="551"/>
        <end position="563"/>
    </location>
</feature>
<protein>
    <submittedName>
        <fullName evidence="4">Pentatricopeptide repeat domain-containing protein, putative</fullName>
    </submittedName>
</protein>
<feature type="compositionally biased region" description="Basic and acidic residues" evidence="2">
    <location>
        <begin position="142"/>
        <end position="162"/>
    </location>
</feature>
<feature type="region of interest" description="Disordered" evidence="2">
    <location>
        <begin position="1176"/>
        <end position="1221"/>
    </location>
</feature>
<dbReference type="PANTHER" id="PTHR47936:SF1">
    <property type="entry name" value="PENTATRICOPEPTIDE REPEAT-CONTAINING PROTEIN GUN1, CHLOROPLASTIC"/>
    <property type="match status" value="1"/>
</dbReference>
<keyword evidence="1" id="KW-0677">Repeat</keyword>
<evidence type="ECO:0000259" key="3">
    <source>
        <dbReference type="Pfam" id="PF17177"/>
    </source>
</evidence>
<dbReference type="VEuPathDB" id="PlasmoDB:PVP01_1451500"/>
<dbReference type="InterPro" id="IPR033443">
    <property type="entry name" value="PROP1-like_PPR_dom"/>
</dbReference>
<dbReference type="AlphaFoldDB" id="A0A565A3A3"/>
<dbReference type="Proteomes" id="UP000220605">
    <property type="component" value="Chromosome 14"/>
</dbReference>
<feature type="compositionally biased region" description="Basic and acidic residues" evidence="2">
    <location>
        <begin position="1204"/>
        <end position="1221"/>
    </location>
</feature>
<evidence type="ECO:0000256" key="2">
    <source>
        <dbReference type="SAM" id="MobiDB-lite"/>
    </source>
</evidence>
<feature type="region of interest" description="Disordered" evidence="2">
    <location>
        <begin position="480"/>
        <end position="563"/>
    </location>
</feature>
<dbReference type="InterPro" id="IPR002885">
    <property type="entry name" value="PPR_rpt"/>
</dbReference>
<reference evidence="5" key="1">
    <citation type="submission" date="2016-07" db="EMBL/GenBank/DDBJ databases">
        <authorList>
            <consortium name="Pathogen Informatics"/>
        </authorList>
    </citation>
    <scope>NUCLEOTIDE SEQUENCE [LARGE SCALE GENOMIC DNA]</scope>
</reference>
<dbReference type="InterPro" id="IPR011990">
    <property type="entry name" value="TPR-like_helical_dom_sf"/>
</dbReference>
<dbReference type="VEuPathDB" id="PlasmoDB:PVW1_140057900"/>
<feature type="region of interest" description="Disordered" evidence="2">
    <location>
        <begin position="360"/>
        <end position="461"/>
    </location>
</feature>
<evidence type="ECO:0000256" key="1">
    <source>
        <dbReference type="ARBA" id="ARBA00022737"/>
    </source>
</evidence>
<evidence type="ECO:0000313" key="5">
    <source>
        <dbReference type="Proteomes" id="UP000220605"/>
    </source>
</evidence>
<dbReference type="Gene3D" id="1.25.40.10">
    <property type="entry name" value="Tetratricopeptide repeat domain"/>
    <property type="match status" value="3"/>
</dbReference>
<proteinExistence type="predicted"/>